<reference evidence="3 4" key="1">
    <citation type="journal article" date="2007" name="Science">
        <title>Sea anemone genome reveals ancestral eumetazoan gene repertoire and genomic organization.</title>
        <authorList>
            <person name="Putnam N.H."/>
            <person name="Srivastava M."/>
            <person name="Hellsten U."/>
            <person name="Dirks B."/>
            <person name="Chapman J."/>
            <person name="Salamov A."/>
            <person name="Terry A."/>
            <person name="Shapiro H."/>
            <person name="Lindquist E."/>
            <person name="Kapitonov V.V."/>
            <person name="Jurka J."/>
            <person name="Genikhovich G."/>
            <person name="Grigoriev I.V."/>
            <person name="Lucas S.M."/>
            <person name="Steele R.E."/>
            <person name="Finnerty J.R."/>
            <person name="Technau U."/>
            <person name="Martindale M.Q."/>
            <person name="Rokhsar D.S."/>
        </authorList>
    </citation>
    <scope>NUCLEOTIDE SEQUENCE [LARGE SCALE GENOMIC DNA]</scope>
    <source>
        <strain evidence="4">CH2 X CH6</strain>
    </source>
</reference>
<dbReference type="Gene3D" id="2.60.120.260">
    <property type="entry name" value="Galactose-binding domain-like"/>
    <property type="match status" value="1"/>
</dbReference>
<proteinExistence type="predicted"/>
<dbReference type="Pfam" id="PF00754">
    <property type="entry name" value="F5_F8_type_C"/>
    <property type="match status" value="1"/>
</dbReference>
<keyword evidence="4" id="KW-1185">Reference proteome</keyword>
<dbReference type="PROSITE" id="PS50022">
    <property type="entry name" value="FA58C_3"/>
    <property type="match status" value="1"/>
</dbReference>
<dbReference type="Proteomes" id="UP000001593">
    <property type="component" value="Unassembled WGS sequence"/>
</dbReference>
<dbReference type="InterPro" id="IPR000421">
    <property type="entry name" value="FA58C"/>
</dbReference>
<evidence type="ECO:0000313" key="4">
    <source>
        <dbReference type="Proteomes" id="UP000001593"/>
    </source>
</evidence>
<dbReference type="FunFam" id="2.60.120.260:FF:000016">
    <property type="entry name" value="Contactin-associated protein-like 4 isoform 1"/>
    <property type="match status" value="1"/>
</dbReference>
<dbReference type="AlphaFoldDB" id="A7RT13"/>
<evidence type="ECO:0000256" key="1">
    <source>
        <dbReference type="SAM" id="MobiDB-lite"/>
    </source>
</evidence>
<dbReference type="PANTHER" id="PTHR24543:SF325">
    <property type="entry name" value="F5_8 TYPE C DOMAIN-CONTAINING PROTEIN"/>
    <property type="match status" value="1"/>
</dbReference>
<dbReference type="InParanoid" id="A7RT13"/>
<feature type="non-terminal residue" evidence="3">
    <location>
        <position position="1"/>
    </location>
</feature>
<organism evidence="3 4">
    <name type="scientific">Nematostella vectensis</name>
    <name type="common">Starlet sea anemone</name>
    <dbReference type="NCBI Taxonomy" id="45351"/>
    <lineage>
        <taxon>Eukaryota</taxon>
        <taxon>Metazoa</taxon>
        <taxon>Cnidaria</taxon>
        <taxon>Anthozoa</taxon>
        <taxon>Hexacorallia</taxon>
        <taxon>Actiniaria</taxon>
        <taxon>Edwardsiidae</taxon>
        <taxon>Nematostella</taxon>
    </lineage>
</organism>
<dbReference type="PhylomeDB" id="A7RT13"/>
<feature type="non-terminal residue" evidence="3">
    <location>
        <position position="146"/>
    </location>
</feature>
<name>A7RT13_NEMVE</name>
<evidence type="ECO:0000259" key="2">
    <source>
        <dbReference type="PROSITE" id="PS50022"/>
    </source>
</evidence>
<dbReference type="eggNOG" id="KOG2649">
    <property type="taxonomic scope" value="Eukaryota"/>
</dbReference>
<dbReference type="EMBL" id="DS469536">
    <property type="protein sequence ID" value="EDO45373.1"/>
    <property type="molecule type" value="Genomic_DNA"/>
</dbReference>
<sequence length="146" mass="17372">LGMQNGRIPNNAIRASSQWDRNHGPERARLHIRKRRGKTGAWSARHNNRRQWIQIDLRRKANVWLIATQGRQDYPQWVTTYTVSFGNNGRHWRPYNIGRHTKIFSGNFDQNTVVYRALRPAIHARFIRIHPLTWVNHISMRIELYG</sequence>
<dbReference type="PANTHER" id="PTHR24543">
    <property type="entry name" value="MULTICOPPER OXIDASE-RELATED"/>
    <property type="match status" value="1"/>
</dbReference>
<dbReference type="OMA" id="WIAMHRT"/>
<dbReference type="CDD" id="cd00057">
    <property type="entry name" value="FA58C"/>
    <property type="match status" value="1"/>
</dbReference>
<dbReference type="SMART" id="SM00231">
    <property type="entry name" value="FA58C"/>
    <property type="match status" value="1"/>
</dbReference>
<dbReference type="SUPFAM" id="SSF49785">
    <property type="entry name" value="Galactose-binding domain-like"/>
    <property type="match status" value="1"/>
</dbReference>
<evidence type="ECO:0000313" key="3">
    <source>
        <dbReference type="EMBL" id="EDO45373.1"/>
    </source>
</evidence>
<dbReference type="HOGENOM" id="CLU_030066_1_2_1"/>
<accession>A7RT13</accession>
<feature type="region of interest" description="Disordered" evidence="1">
    <location>
        <begin position="1"/>
        <end position="23"/>
    </location>
</feature>
<protein>
    <recommendedName>
        <fullName evidence="2">F5/8 type C domain-containing protein</fullName>
    </recommendedName>
</protein>
<gene>
    <name evidence="3" type="ORF">NEMVEDRAFT_v1g64885</name>
</gene>
<dbReference type="InterPro" id="IPR008979">
    <property type="entry name" value="Galactose-bd-like_sf"/>
</dbReference>
<dbReference type="PROSITE" id="PS01285">
    <property type="entry name" value="FA58C_1"/>
    <property type="match status" value="1"/>
</dbReference>
<feature type="domain" description="F5/8 type C" evidence="2">
    <location>
        <begin position="1"/>
        <end position="146"/>
    </location>
</feature>